<dbReference type="GO" id="GO:0020037">
    <property type="term" value="F:heme binding"/>
    <property type="evidence" value="ECO:0007669"/>
    <property type="project" value="InterPro"/>
</dbReference>
<dbReference type="InterPro" id="IPR001128">
    <property type="entry name" value="Cyt_P450"/>
</dbReference>
<dbReference type="InterPro" id="IPR050529">
    <property type="entry name" value="CYP450_sterol_14alpha_dmase"/>
</dbReference>
<dbReference type="SUPFAM" id="SSF48264">
    <property type="entry name" value="Cytochrome P450"/>
    <property type="match status" value="1"/>
</dbReference>
<dbReference type="AlphaFoldDB" id="A0A8H4RR86"/>
<organism evidence="8 9">
    <name type="scientific">Cudoniella acicularis</name>
    <dbReference type="NCBI Taxonomy" id="354080"/>
    <lineage>
        <taxon>Eukaryota</taxon>
        <taxon>Fungi</taxon>
        <taxon>Dikarya</taxon>
        <taxon>Ascomycota</taxon>
        <taxon>Pezizomycotina</taxon>
        <taxon>Leotiomycetes</taxon>
        <taxon>Helotiales</taxon>
        <taxon>Tricladiaceae</taxon>
        <taxon>Cudoniella</taxon>
    </lineage>
</organism>
<comment type="cofactor">
    <cofactor evidence="1 6">
        <name>heme</name>
        <dbReference type="ChEBI" id="CHEBI:30413"/>
    </cofactor>
</comment>
<evidence type="ECO:0000313" key="9">
    <source>
        <dbReference type="Proteomes" id="UP000566819"/>
    </source>
</evidence>
<evidence type="ECO:0000256" key="1">
    <source>
        <dbReference type="ARBA" id="ARBA00001971"/>
    </source>
</evidence>
<reference evidence="8 9" key="1">
    <citation type="submission" date="2020-03" db="EMBL/GenBank/DDBJ databases">
        <title>Draft Genome Sequence of Cudoniella acicularis.</title>
        <authorList>
            <person name="Buettner E."/>
            <person name="Kellner H."/>
        </authorList>
    </citation>
    <scope>NUCLEOTIDE SEQUENCE [LARGE SCALE GENOMIC DNA]</scope>
    <source>
        <strain evidence="8 9">DSM 108380</strain>
    </source>
</reference>
<name>A0A8H4RR86_9HELO</name>
<evidence type="ECO:0000256" key="6">
    <source>
        <dbReference type="PIRSR" id="PIRSR602403-1"/>
    </source>
</evidence>
<dbReference type="PANTHER" id="PTHR24304">
    <property type="entry name" value="CYTOCHROME P450 FAMILY 7"/>
    <property type="match status" value="1"/>
</dbReference>
<dbReference type="Pfam" id="PF00067">
    <property type="entry name" value="p450"/>
    <property type="match status" value="1"/>
</dbReference>
<dbReference type="GO" id="GO:0005506">
    <property type="term" value="F:iron ion binding"/>
    <property type="evidence" value="ECO:0007669"/>
    <property type="project" value="InterPro"/>
</dbReference>
<dbReference type="InterPro" id="IPR002403">
    <property type="entry name" value="Cyt_P450_E_grp-IV"/>
</dbReference>
<comment type="similarity">
    <text evidence="2 7">Belongs to the cytochrome P450 family.</text>
</comment>
<dbReference type="PRINTS" id="PR00465">
    <property type="entry name" value="EP450IV"/>
</dbReference>
<sequence length="476" mass="54567">MESLSSTIQIISWTMPSIIIPKALSITSLIRHRDYFGNREPYAITVAATKLYILTNPSDAMEAYKNMSTLSFDEFVRRVMRTSGSSEFVVHKMFETPDPKKAIFPNPHNRPLAKLARELHMHQLFPGAPLDELRGVFLDFFNRSFTFKNMAQASYASSVSDQEVVLPLNLWTSDVMICAGQEAYFGPHLAEIDSQLTWDFLEFDDYTWQVLYQYPRFLASDMFKAKEKVIAGLERYFEIPEEKRGKSSWFTPAMEKEMRNLGFSTHDVAVMMMTIYWGINTNTRRACFWMFSYILFDPELVSLIGEETNGAFADGDIPDIKYLEEECPHLNGIWNETIRLSAYSSSVRYIMEDTTIGGKILRKGNRVMIPNRQLHFNASTFGEDAKSFKPTRFFNNEKLLNSKSWKPFGGGTTICPGRFIAKQAVILYVAMILHRFDLEIAGERKFPKMEEGNPVLGIMSAKAGDDLSVKLRPRKK</sequence>
<evidence type="ECO:0000313" key="8">
    <source>
        <dbReference type="EMBL" id="KAF4633489.1"/>
    </source>
</evidence>
<dbReference type="PANTHER" id="PTHR24304:SF2">
    <property type="entry name" value="24-HYDROXYCHOLESTEROL 7-ALPHA-HYDROXYLASE"/>
    <property type="match status" value="1"/>
</dbReference>
<evidence type="ECO:0008006" key="10">
    <source>
        <dbReference type="Google" id="ProtNLM"/>
    </source>
</evidence>
<feature type="binding site" description="axial binding residue" evidence="6">
    <location>
        <position position="415"/>
    </location>
    <ligand>
        <name>heme</name>
        <dbReference type="ChEBI" id="CHEBI:30413"/>
    </ligand>
    <ligandPart>
        <name>Fe</name>
        <dbReference type="ChEBI" id="CHEBI:18248"/>
    </ligandPart>
</feature>
<keyword evidence="7" id="KW-0560">Oxidoreductase</keyword>
<accession>A0A8H4RR86</accession>
<keyword evidence="9" id="KW-1185">Reference proteome</keyword>
<dbReference type="GO" id="GO:0008395">
    <property type="term" value="F:steroid hydroxylase activity"/>
    <property type="evidence" value="ECO:0007669"/>
    <property type="project" value="TreeGrafter"/>
</dbReference>
<comment type="caution">
    <text evidence="8">The sequence shown here is derived from an EMBL/GenBank/DDBJ whole genome shotgun (WGS) entry which is preliminary data.</text>
</comment>
<evidence type="ECO:0000256" key="5">
    <source>
        <dbReference type="ARBA" id="ARBA00023004"/>
    </source>
</evidence>
<protein>
    <recommendedName>
        <fullName evidence="10">Cytochrome P450</fullName>
    </recommendedName>
</protein>
<gene>
    <name evidence="8" type="ORF">G7Y89_g4633</name>
</gene>
<dbReference type="Gene3D" id="1.10.630.10">
    <property type="entry name" value="Cytochrome P450"/>
    <property type="match status" value="1"/>
</dbReference>
<keyword evidence="3 6" id="KW-0349">Heme</keyword>
<evidence type="ECO:0000256" key="3">
    <source>
        <dbReference type="ARBA" id="ARBA00022617"/>
    </source>
</evidence>
<keyword evidence="5 6" id="KW-0408">Iron</keyword>
<dbReference type="PROSITE" id="PS00086">
    <property type="entry name" value="CYTOCHROME_P450"/>
    <property type="match status" value="1"/>
</dbReference>
<dbReference type="GO" id="GO:0016705">
    <property type="term" value="F:oxidoreductase activity, acting on paired donors, with incorporation or reduction of molecular oxygen"/>
    <property type="evidence" value="ECO:0007669"/>
    <property type="project" value="InterPro"/>
</dbReference>
<dbReference type="Proteomes" id="UP000566819">
    <property type="component" value="Unassembled WGS sequence"/>
</dbReference>
<proteinExistence type="inferred from homology"/>
<evidence type="ECO:0000256" key="2">
    <source>
        <dbReference type="ARBA" id="ARBA00010617"/>
    </source>
</evidence>
<dbReference type="EMBL" id="JAAMPI010000255">
    <property type="protein sequence ID" value="KAF4633489.1"/>
    <property type="molecule type" value="Genomic_DNA"/>
</dbReference>
<dbReference type="CDD" id="cd11040">
    <property type="entry name" value="CYP7_CYP8-like"/>
    <property type="match status" value="1"/>
</dbReference>
<evidence type="ECO:0000256" key="7">
    <source>
        <dbReference type="RuleBase" id="RU000461"/>
    </source>
</evidence>
<dbReference type="OrthoDB" id="1470350at2759"/>
<dbReference type="InterPro" id="IPR036396">
    <property type="entry name" value="Cyt_P450_sf"/>
</dbReference>
<evidence type="ECO:0000256" key="4">
    <source>
        <dbReference type="ARBA" id="ARBA00022723"/>
    </source>
</evidence>
<keyword evidence="4 6" id="KW-0479">Metal-binding</keyword>
<dbReference type="InterPro" id="IPR017972">
    <property type="entry name" value="Cyt_P450_CS"/>
</dbReference>
<keyword evidence="7" id="KW-0503">Monooxygenase</keyword>